<dbReference type="Proteomes" id="UP000317178">
    <property type="component" value="Chromosome"/>
</dbReference>
<gene>
    <name evidence="1" type="ORF">Pla110_27290</name>
</gene>
<dbReference type="Pfam" id="PF14100">
    <property type="entry name" value="DUF6807"/>
    <property type="match status" value="1"/>
</dbReference>
<evidence type="ECO:0000313" key="1">
    <source>
        <dbReference type="EMBL" id="QDU80992.1"/>
    </source>
</evidence>
<name>A0A518CP43_9PLAN</name>
<dbReference type="AlphaFoldDB" id="A0A518CP43"/>
<accession>A0A518CP43</accession>
<dbReference type="KEGG" id="plon:Pla110_27290"/>
<keyword evidence="2" id="KW-1185">Reference proteome</keyword>
<evidence type="ECO:0008006" key="3">
    <source>
        <dbReference type="Google" id="ProtNLM"/>
    </source>
</evidence>
<evidence type="ECO:0000313" key="2">
    <source>
        <dbReference type="Proteomes" id="UP000317178"/>
    </source>
</evidence>
<dbReference type="EMBL" id="CP036281">
    <property type="protein sequence ID" value="QDU80992.1"/>
    <property type="molecule type" value="Genomic_DNA"/>
</dbReference>
<reference evidence="1 2" key="1">
    <citation type="submission" date="2019-02" db="EMBL/GenBank/DDBJ databases">
        <title>Deep-cultivation of Planctomycetes and their phenomic and genomic characterization uncovers novel biology.</title>
        <authorList>
            <person name="Wiegand S."/>
            <person name="Jogler M."/>
            <person name="Boedeker C."/>
            <person name="Pinto D."/>
            <person name="Vollmers J."/>
            <person name="Rivas-Marin E."/>
            <person name="Kohn T."/>
            <person name="Peeters S.H."/>
            <person name="Heuer A."/>
            <person name="Rast P."/>
            <person name="Oberbeckmann S."/>
            <person name="Bunk B."/>
            <person name="Jeske O."/>
            <person name="Meyerdierks A."/>
            <person name="Storesund J.E."/>
            <person name="Kallscheuer N."/>
            <person name="Luecker S."/>
            <person name="Lage O.M."/>
            <person name="Pohl T."/>
            <person name="Merkel B.J."/>
            <person name="Hornburger P."/>
            <person name="Mueller R.-W."/>
            <person name="Bruemmer F."/>
            <person name="Labrenz M."/>
            <person name="Spormann A.M."/>
            <person name="Op den Camp H."/>
            <person name="Overmann J."/>
            <person name="Amann R."/>
            <person name="Jetten M.S.M."/>
            <person name="Mascher T."/>
            <person name="Medema M.H."/>
            <person name="Devos D.P."/>
            <person name="Kaster A.-K."/>
            <person name="Ovreas L."/>
            <person name="Rohde M."/>
            <person name="Galperin M.Y."/>
            <person name="Jogler C."/>
        </authorList>
    </citation>
    <scope>NUCLEOTIDE SEQUENCE [LARGE SCALE GENOMIC DNA]</scope>
    <source>
        <strain evidence="1 2">Pla110</strain>
    </source>
</reference>
<dbReference type="RefSeq" id="WP_144996218.1">
    <property type="nucleotide sequence ID" value="NZ_CP036281.1"/>
</dbReference>
<dbReference type="InterPro" id="IPR029475">
    <property type="entry name" value="DUF6807"/>
</dbReference>
<dbReference type="OrthoDB" id="242279at2"/>
<proteinExistence type="predicted"/>
<protein>
    <recommendedName>
        <fullName evidence="3">Methane oxygenase PmoA</fullName>
    </recommendedName>
</protein>
<sequence length="314" mass="35271">MKLYHLIIAISCILLPITILSAEETNPFRFEQSAGEIVIYLGDQALASYLYDDPITTRPYFAHVKTKQGTQVTRNHPPKADDPQDHGTYHPGIFLAFGDINGNDYWRLKAPVRHSRFIAAPDSASSGFTVENQYLDATATKTVCIETCHYQFLSQPSGYLILMKSEFTSPDDDFYFGDQEEMGLGVRMASPLREKDGNGRILNSNGKLTAKETWGQLASWVDYSGHIHDQQVGVMLMTDPGNIRPSWWHNRNYGLFAANLFGRKAMQQGAASKLPVKQGETFHLGYGVYIHEAEGLTETDLQSVYENYTKLAKE</sequence>
<organism evidence="1 2">
    <name type="scientific">Polystyrenella longa</name>
    <dbReference type="NCBI Taxonomy" id="2528007"/>
    <lineage>
        <taxon>Bacteria</taxon>
        <taxon>Pseudomonadati</taxon>
        <taxon>Planctomycetota</taxon>
        <taxon>Planctomycetia</taxon>
        <taxon>Planctomycetales</taxon>
        <taxon>Planctomycetaceae</taxon>
        <taxon>Polystyrenella</taxon>
    </lineage>
</organism>